<dbReference type="EMBL" id="BMAW01020191">
    <property type="protein sequence ID" value="GFT66819.1"/>
    <property type="molecule type" value="Genomic_DNA"/>
</dbReference>
<accession>A0A8X6TZN7</accession>
<protein>
    <submittedName>
        <fullName evidence="1">Uncharacterized protein</fullName>
    </submittedName>
</protein>
<name>A0A8X6TZN7_NEPPI</name>
<dbReference type="AlphaFoldDB" id="A0A8X6TZN7"/>
<organism evidence="1 2">
    <name type="scientific">Nephila pilipes</name>
    <name type="common">Giant wood spider</name>
    <name type="synonym">Nephila maculata</name>
    <dbReference type="NCBI Taxonomy" id="299642"/>
    <lineage>
        <taxon>Eukaryota</taxon>
        <taxon>Metazoa</taxon>
        <taxon>Ecdysozoa</taxon>
        <taxon>Arthropoda</taxon>
        <taxon>Chelicerata</taxon>
        <taxon>Arachnida</taxon>
        <taxon>Araneae</taxon>
        <taxon>Araneomorphae</taxon>
        <taxon>Entelegynae</taxon>
        <taxon>Araneoidea</taxon>
        <taxon>Nephilidae</taxon>
        <taxon>Nephila</taxon>
    </lineage>
</organism>
<sequence>MLNSAFYVDDIYFDGNNADESFELSTDAVSILKRIKINLWILRSNSRELEKLLMDNGLINADIVGKHQLKVQRWNWNPDVVREWDLIDPWKSLQNSK</sequence>
<comment type="caution">
    <text evidence="1">The sequence shown here is derived from an EMBL/GenBank/DDBJ whole genome shotgun (WGS) entry which is preliminary data.</text>
</comment>
<evidence type="ECO:0000313" key="2">
    <source>
        <dbReference type="Proteomes" id="UP000887013"/>
    </source>
</evidence>
<gene>
    <name evidence="1" type="primary">X975_00963</name>
    <name evidence="1" type="ORF">NPIL_567611</name>
</gene>
<reference evidence="1" key="1">
    <citation type="submission" date="2020-08" db="EMBL/GenBank/DDBJ databases">
        <title>Multicomponent nature underlies the extraordinary mechanical properties of spider dragline silk.</title>
        <authorList>
            <person name="Kono N."/>
            <person name="Nakamura H."/>
            <person name="Mori M."/>
            <person name="Yoshida Y."/>
            <person name="Ohtoshi R."/>
            <person name="Malay A.D."/>
            <person name="Moran D.A.P."/>
            <person name="Tomita M."/>
            <person name="Numata K."/>
            <person name="Arakawa K."/>
        </authorList>
    </citation>
    <scope>NUCLEOTIDE SEQUENCE</scope>
</reference>
<dbReference type="Proteomes" id="UP000887013">
    <property type="component" value="Unassembled WGS sequence"/>
</dbReference>
<keyword evidence="2" id="KW-1185">Reference proteome</keyword>
<evidence type="ECO:0000313" key="1">
    <source>
        <dbReference type="EMBL" id="GFT66819.1"/>
    </source>
</evidence>
<dbReference type="OrthoDB" id="6434719at2759"/>
<proteinExistence type="predicted"/>